<comment type="caution">
    <text evidence="1">The sequence shown here is derived from an EMBL/GenBank/DDBJ whole genome shotgun (WGS) entry which is preliminary data.</text>
</comment>
<dbReference type="RefSeq" id="WP_253065610.1">
    <property type="nucleotide sequence ID" value="NZ_JAMXWM010000052.1"/>
</dbReference>
<sequence length="52" mass="6157">MVKKKLIIETVLWAVTALFLIRRRRVLIEGALLVVGHLVFFKHFQKRHESES</sequence>
<name>A0ABW5S1G8_9BACL</name>
<organism evidence="1 2">
    <name type="scientific">Sporolactobacillus shoreicorticis</name>
    <dbReference type="NCBI Taxonomy" id="1923877"/>
    <lineage>
        <taxon>Bacteria</taxon>
        <taxon>Bacillati</taxon>
        <taxon>Bacillota</taxon>
        <taxon>Bacilli</taxon>
        <taxon>Bacillales</taxon>
        <taxon>Sporolactobacillaceae</taxon>
        <taxon>Sporolactobacillus</taxon>
    </lineage>
</organism>
<keyword evidence="2" id="KW-1185">Reference proteome</keyword>
<reference evidence="2" key="1">
    <citation type="journal article" date="2019" name="Int. J. Syst. Evol. Microbiol.">
        <title>The Global Catalogue of Microorganisms (GCM) 10K type strain sequencing project: providing services to taxonomists for standard genome sequencing and annotation.</title>
        <authorList>
            <consortium name="The Broad Institute Genomics Platform"/>
            <consortium name="The Broad Institute Genome Sequencing Center for Infectious Disease"/>
            <person name="Wu L."/>
            <person name="Ma J."/>
        </authorList>
    </citation>
    <scope>NUCLEOTIDE SEQUENCE [LARGE SCALE GENOMIC DNA]</scope>
    <source>
        <strain evidence="2">TISTR 2466</strain>
    </source>
</reference>
<dbReference type="EMBL" id="JBHUMQ010000016">
    <property type="protein sequence ID" value="MFD2693360.1"/>
    <property type="molecule type" value="Genomic_DNA"/>
</dbReference>
<accession>A0ABW5S1G8</accession>
<gene>
    <name evidence="1" type="ORF">ACFSUE_06900</name>
</gene>
<proteinExistence type="predicted"/>
<evidence type="ECO:0000313" key="1">
    <source>
        <dbReference type="EMBL" id="MFD2693360.1"/>
    </source>
</evidence>
<evidence type="ECO:0000313" key="2">
    <source>
        <dbReference type="Proteomes" id="UP001597399"/>
    </source>
</evidence>
<protein>
    <submittedName>
        <fullName evidence="1">Uncharacterized protein</fullName>
    </submittedName>
</protein>
<dbReference type="Proteomes" id="UP001597399">
    <property type="component" value="Unassembled WGS sequence"/>
</dbReference>